<dbReference type="EMBL" id="BIMX01000001">
    <property type="protein sequence ID" value="GCE97071.1"/>
    <property type="molecule type" value="Genomic_DNA"/>
</dbReference>
<dbReference type="InterPro" id="IPR051718">
    <property type="entry name" value="ARF_GTPase-activating"/>
</dbReference>
<accession>A0A4C2DZE7</accession>
<feature type="coiled-coil region" evidence="2">
    <location>
        <begin position="400"/>
        <end position="435"/>
    </location>
</feature>
<feature type="compositionally biased region" description="Low complexity" evidence="3">
    <location>
        <begin position="163"/>
        <end position="192"/>
    </location>
</feature>
<dbReference type="SUPFAM" id="SSF46934">
    <property type="entry name" value="UBA-like"/>
    <property type="match status" value="1"/>
</dbReference>
<dbReference type="Pfam" id="PF01412">
    <property type="entry name" value="ArfGap"/>
    <property type="match status" value="1"/>
</dbReference>
<evidence type="ECO:0000259" key="4">
    <source>
        <dbReference type="PROSITE" id="PS50115"/>
    </source>
</evidence>
<dbReference type="Gene3D" id="1.10.8.10">
    <property type="entry name" value="DNA helicase RuvA subunit, C-terminal domain"/>
    <property type="match status" value="1"/>
</dbReference>
<dbReference type="Proteomes" id="UP000301737">
    <property type="component" value="Unassembled WGS sequence"/>
</dbReference>
<keyword evidence="1" id="KW-0479">Metal-binding</keyword>
<dbReference type="InterPro" id="IPR001164">
    <property type="entry name" value="ArfGAP_dom"/>
</dbReference>
<name>A0A4C2DZE7_9SACH</name>
<dbReference type="SUPFAM" id="SSF57863">
    <property type="entry name" value="ArfGap/RecO-like zinc finger"/>
    <property type="match status" value="1"/>
</dbReference>
<evidence type="ECO:0000256" key="3">
    <source>
        <dbReference type="SAM" id="MobiDB-lite"/>
    </source>
</evidence>
<dbReference type="GO" id="GO:0005737">
    <property type="term" value="C:cytoplasm"/>
    <property type="evidence" value="ECO:0007669"/>
    <property type="project" value="TreeGrafter"/>
</dbReference>
<dbReference type="Gene3D" id="1.10.220.150">
    <property type="entry name" value="Arf GTPase activating protein"/>
    <property type="match status" value="1"/>
</dbReference>
<protein>
    <recommendedName>
        <fullName evidence="4">Arf-GAP domain-containing protein</fullName>
    </recommendedName>
</protein>
<dbReference type="InterPro" id="IPR038508">
    <property type="entry name" value="ArfGAP_dom_sf"/>
</dbReference>
<gene>
    <name evidence="5" type="ORF">ZYGM_003159</name>
</gene>
<evidence type="ECO:0000256" key="1">
    <source>
        <dbReference type="PROSITE-ProRule" id="PRU00288"/>
    </source>
</evidence>
<comment type="caution">
    <text evidence="5">The sequence shown here is derived from an EMBL/GenBank/DDBJ whole genome shotgun (WGS) entry which is preliminary data.</text>
</comment>
<organism evidence="5 6">
    <name type="scientific">Zygosaccharomyces mellis</name>
    <dbReference type="NCBI Taxonomy" id="42258"/>
    <lineage>
        <taxon>Eukaryota</taxon>
        <taxon>Fungi</taxon>
        <taxon>Dikarya</taxon>
        <taxon>Ascomycota</taxon>
        <taxon>Saccharomycotina</taxon>
        <taxon>Saccharomycetes</taxon>
        <taxon>Saccharomycetales</taxon>
        <taxon>Saccharomycetaceae</taxon>
        <taxon>Zygosaccharomyces</taxon>
    </lineage>
</organism>
<dbReference type="GO" id="GO:0005096">
    <property type="term" value="F:GTPase activator activity"/>
    <property type="evidence" value="ECO:0007669"/>
    <property type="project" value="InterPro"/>
</dbReference>
<evidence type="ECO:0000313" key="5">
    <source>
        <dbReference type="EMBL" id="GCE97071.1"/>
    </source>
</evidence>
<dbReference type="CDD" id="cd08204">
    <property type="entry name" value="ArfGap"/>
    <property type="match status" value="1"/>
</dbReference>
<feature type="domain" description="Arf-GAP" evidence="4">
    <location>
        <begin position="16"/>
        <end position="143"/>
    </location>
</feature>
<dbReference type="GO" id="GO:0008270">
    <property type="term" value="F:zinc ion binding"/>
    <property type="evidence" value="ECO:0007669"/>
    <property type="project" value="UniProtKB-KW"/>
</dbReference>
<dbReference type="OrthoDB" id="10266696at2759"/>
<keyword evidence="2" id="KW-0175">Coiled coil</keyword>
<keyword evidence="1" id="KW-0862">Zinc</keyword>
<feature type="region of interest" description="Disordered" evidence="3">
    <location>
        <begin position="252"/>
        <end position="337"/>
    </location>
</feature>
<dbReference type="InterPro" id="IPR037278">
    <property type="entry name" value="ARFGAP/RecO"/>
</dbReference>
<reference evidence="5 6" key="1">
    <citation type="submission" date="2019-01" db="EMBL/GenBank/DDBJ databases">
        <title>Draft Genome Sequencing of Zygosaccharomyces mellis Ca-7.</title>
        <authorList>
            <person name="Shiwa Y."/>
            <person name="Kanesaki Y."/>
            <person name="Ishige T."/>
            <person name="Mura K."/>
            <person name="Hori T."/>
            <person name="Tamura T."/>
        </authorList>
    </citation>
    <scope>NUCLEOTIDE SEQUENCE [LARGE SCALE GENOMIC DNA]</scope>
    <source>
        <strain evidence="5 6">Ca-7</strain>
    </source>
</reference>
<sequence length="545" mass="61196">MSRSRSRSIKVSAATENELKRIVSSPENANKCGECRASYPTWCSVNLGVMLCGRCASVHRKLLGFRDEGVYSYIKSLSMDRWSSAEIDDVSHSGGNKRNNKVWNAKGVPFPFDADEDKSMVEQFIRDKYILAKFRYDPVEPHEYGNNGVGYMPEGIRPRSRSRTSSGSIGTLSSAGRVRSRSVGGSGYGSPVEGTMRMVNRKAKDYELSRYARELRILRDRGYPSIDNNAEALSMARGDVSRAITILDRNVPSLNGKNRSSSSIGGYDDDDYGRRSNRLVPPPFQSSSARTASMSAADASPRADVQDGLTAHLTEQKPNLPRRRATTTGPQPAVFDGTDGGGDLLLATLTGAAWQPQTQPQPAIFDGTTGMSGSSAGVFDGNAGASVQQFLDPVTGIIYVDQNEMAFAQQQQQQQQQEQEQLQRQAQQAQQAQQEQFQHQMLQQQRQQEFLQQQQQQQQMLQQQMYLQQQQTNQPQVDKNALMSLYQHPDVYSTPVEVREDHPQYNQIMQLQQQQQQQAQQQHQLMQMQMTQGQQQYPMYQGYWS</sequence>
<dbReference type="SMART" id="SM00105">
    <property type="entry name" value="ArfGap"/>
    <property type="match status" value="1"/>
</dbReference>
<keyword evidence="6" id="KW-1185">Reference proteome</keyword>
<feature type="compositionally biased region" description="Low complexity" evidence="3">
    <location>
        <begin position="286"/>
        <end position="300"/>
    </location>
</feature>
<dbReference type="PROSITE" id="PS50115">
    <property type="entry name" value="ARFGAP"/>
    <property type="match status" value="1"/>
</dbReference>
<keyword evidence="1" id="KW-0863">Zinc-finger</keyword>
<dbReference type="AlphaFoldDB" id="A0A4C2DZE7"/>
<evidence type="ECO:0000256" key="2">
    <source>
        <dbReference type="SAM" id="Coils"/>
    </source>
</evidence>
<dbReference type="PANTHER" id="PTHR45705:SF9">
    <property type="entry name" value="PROTEIN GTS1"/>
    <property type="match status" value="1"/>
</dbReference>
<dbReference type="PRINTS" id="PR00405">
    <property type="entry name" value="REVINTRACTNG"/>
</dbReference>
<dbReference type="FunFam" id="1.10.220.150:FF:000027">
    <property type="entry name" value="Gts1p"/>
    <property type="match status" value="1"/>
</dbReference>
<feature type="region of interest" description="Disordered" evidence="3">
    <location>
        <begin position="150"/>
        <end position="192"/>
    </location>
</feature>
<evidence type="ECO:0000313" key="6">
    <source>
        <dbReference type="Proteomes" id="UP000301737"/>
    </source>
</evidence>
<dbReference type="PANTHER" id="PTHR45705">
    <property type="entry name" value="FI20236P1"/>
    <property type="match status" value="1"/>
</dbReference>
<dbReference type="InterPro" id="IPR009060">
    <property type="entry name" value="UBA-like_sf"/>
</dbReference>
<proteinExistence type="predicted"/>